<keyword evidence="1" id="KW-0812">Transmembrane</keyword>
<dbReference type="EMBL" id="JBHUON010000001">
    <property type="protein sequence ID" value="MFD2863193.1"/>
    <property type="molecule type" value="Genomic_DNA"/>
</dbReference>
<organism evidence="2 3">
    <name type="scientific">Mucilaginibacter antarcticus</name>
    <dbReference type="NCBI Taxonomy" id="1855725"/>
    <lineage>
        <taxon>Bacteria</taxon>
        <taxon>Pseudomonadati</taxon>
        <taxon>Bacteroidota</taxon>
        <taxon>Sphingobacteriia</taxon>
        <taxon>Sphingobacteriales</taxon>
        <taxon>Sphingobacteriaceae</taxon>
        <taxon>Mucilaginibacter</taxon>
    </lineage>
</organism>
<gene>
    <name evidence="2" type="ORF">ACFSYC_00715</name>
</gene>
<feature type="transmembrane region" description="Helical" evidence="1">
    <location>
        <begin position="75"/>
        <end position="92"/>
    </location>
</feature>
<evidence type="ECO:0000256" key="1">
    <source>
        <dbReference type="SAM" id="Phobius"/>
    </source>
</evidence>
<reference evidence="3" key="1">
    <citation type="journal article" date="2019" name="Int. J. Syst. Evol. Microbiol.">
        <title>The Global Catalogue of Microorganisms (GCM) 10K type strain sequencing project: providing services to taxonomists for standard genome sequencing and annotation.</title>
        <authorList>
            <consortium name="The Broad Institute Genomics Platform"/>
            <consortium name="The Broad Institute Genome Sequencing Center for Infectious Disease"/>
            <person name="Wu L."/>
            <person name="Ma J."/>
        </authorList>
    </citation>
    <scope>NUCLEOTIDE SEQUENCE [LARGE SCALE GENOMIC DNA]</scope>
    <source>
        <strain evidence="3">KCTC 52232</strain>
    </source>
</reference>
<feature type="transmembrane region" description="Helical" evidence="1">
    <location>
        <begin position="47"/>
        <end position="68"/>
    </location>
</feature>
<sequence>MPANKKYLNKSGWTKLSKILAGTVGGYLVTISFHAALTRLFPLDRVMVTSFITGYLLWATLLLFAFLIKQAWKTWAIYVGLIALFSGLYLIPTA</sequence>
<evidence type="ECO:0000313" key="2">
    <source>
        <dbReference type="EMBL" id="MFD2863193.1"/>
    </source>
</evidence>
<dbReference type="Proteomes" id="UP001597601">
    <property type="component" value="Unassembled WGS sequence"/>
</dbReference>
<keyword evidence="1" id="KW-0472">Membrane</keyword>
<comment type="caution">
    <text evidence="2">The sequence shown here is derived from an EMBL/GenBank/DDBJ whole genome shotgun (WGS) entry which is preliminary data.</text>
</comment>
<evidence type="ECO:0008006" key="4">
    <source>
        <dbReference type="Google" id="ProtNLM"/>
    </source>
</evidence>
<protein>
    <recommendedName>
        <fullName evidence="4">Iron transporter</fullName>
    </recommendedName>
</protein>
<feature type="transmembrane region" description="Helical" evidence="1">
    <location>
        <begin position="20"/>
        <end position="41"/>
    </location>
</feature>
<accession>A0ABW5XKL7</accession>
<evidence type="ECO:0000313" key="3">
    <source>
        <dbReference type="Proteomes" id="UP001597601"/>
    </source>
</evidence>
<proteinExistence type="predicted"/>
<name>A0ABW5XKL7_9SPHI</name>
<keyword evidence="3" id="KW-1185">Reference proteome</keyword>
<keyword evidence="1" id="KW-1133">Transmembrane helix</keyword>
<dbReference type="RefSeq" id="WP_377122345.1">
    <property type="nucleotide sequence ID" value="NZ_JBHUHN010000001.1"/>
</dbReference>